<dbReference type="EMBL" id="JBGFTU010000020">
    <property type="protein sequence ID" value="MEZ0166279.1"/>
    <property type="molecule type" value="Genomic_DNA"/>
</dbReference>
<protein>
    <submittedName>
        <fullName evidence="1">Uncharacterized protein</fullName>
    </submittedName>
</protein>
<accession>A0ABV4H5A6</accession>
<evidence type="ECO:0000313" key="2">
    <source>
        <dbReference type="Proteomes" id="UP001565927"/>
    </source>
</evidence>
<reference evidence="1 2" key="1">
    <citation type="submission" date="2024-07" db="EMBL/GenBank/DDBJ databases">
        <authorList>
            <person name="Thanompreechachai J."/>
            <person name="Duangmal K."/>
        </authorList>
    </citation>
    <scope>NUCLEOTIDE SEQUENCE [LARGE SCALE GENOMIC DNA]</scope>
    <source>
        <strain evidence="1 2">LSe6-4</strain>
    </source>
</reference>
<keyword evidence="2" id="KW-1185">Reference proteome</keyword>
<sequence>MTFTFEQQGHEVASATASKGIALAATVPAGKVTTVLANGQPLGEVGTNTDEEDLAVDDDGGTLGYYALMGQGCPDPAPLGEQPPTS</sequence>
<comment type="caution">
    <text evidence="1">The sequence shown here is derived from an EMBL/GenBank/DDBJ whole genome shotgun (WGS) entry which is preliminary data.</text>
</comment>
<organism evidence="1 2">
    <name type="scientific">Kineococcus halophytocola</name>
    <dbReference type="NCBI Taxonomy" id="3234027"/>
    <lineage>
        <taxon>Bacteria</taxon>
        <taxon>Bacillati</taxon>
        <taxon>Actinomycetota</taxon>
        <taxon>Actinomycetes</taxon>
        <taxon>Kineosporiales</taxon>
        <taxon>Kineosporiaceae</taxon>
        <taxon>Kineococcus</taxon>
    </lineage>
</organism>
<evidence type="ECO:0000313" key="1">
    <source>
        <dbReference type="EMBL" id="MEZ0166279.1"/>
    </source>
</evidence>
<proteinExistence type="predicted"/>
<name>A0ABV4H5A6_9ACTN</name>
<gene>
    <name evidence="1" type="ORF">AB2L27_16075</name>
</gene>
<dbReference type="Proteomes" id="UP001565927">
    <property type="component" value="Unassembled WGS sequence"/>
</dbReference>
<dbReference type="RefSeq" id="WP_370442504.1">
    <property type="nucleotide sequence ID" value="NZ_JBGFTU010000020.1"/>
</dbReference>